<evidence type="ECO:0000313" key="1">
    <source>
        <dbReference type="EMBL" id="KGI79358.1"/>
    </source>
</evidence>
<name>A0ABR4WYA4_9ACTN</name>
<accession>A0ABR4WYA4</accession>
<gene>
    <name evidence="1" type="ORF">IL38_23965</name>
</gene>
<sequence>MTMPATHHPHTTDPLTTPLTLWTRRKHPDQPARYRLATPCCGNGTLATEHQLHAHSTTGITLTCGRSLWGGKQHPPRGCGTTWRVYLVGTTQLQWHRTL</sequence>
<protein>
    <submittedName>
        <fullName evidence="1">Uncharacterized protein</fullName>
    </submittedName>
</protein>
<proteinExistence type="predicted"/>
<organism evidence="1 2">
    <name type="scientific">Actinopolyspora erythraea</name>
    <dbReference type="NCBI Taxonomy" id="414996"/>
    <lineage>
        <taxon>Bacteria</taxon>
        <taxon>Bacillati</taxon>
        <taxon>Actinomycetota</taxon>
        <taxon>Actinomycetes</taxon>
        <taxon>Actinopolysporales</taxon>
        <taxon>Actinopolysporaceae</taxon>
        <taxon>Actinopolyspora</taxon>
    </lineage>
</organism>
<comment type="caution">
    <text evidence="1">The sequence shown here is derived from an EMBL/GenBank/DDBJ whole genome shotgun (WGS) entry which is preliminary data.</text>
</comment>
<keyword evidence="2" id="KW-1185">Reference proteome</keyword>
<dbReference type="Proteomes" id="UP000029737">
    <property type="component" value="Unassembled WGS sequence"/>
</dbReference>
<evidence type="ECO:0000313" key="2">
    <source>
        <dbReference type="Proteomes" id="UP000029737"/>
    </source>
</evidence>
<dbReference type="EMBL" id="JPMV01000046">
    <property type="protein sequence ID" value="KGI79358.1"/>
    <property type="molecule type" value="Genomic_DNA"/>
</dbReference>
<reference evidence="1 2" key="1">
    <citation type="journal article" date="2014" name="PLoS ONE">
        <title>Identification and Characterization of a New Erythromycin Biosynthetic Gene Cluster in Actinopolyspora erythraea YIM90600, a Novel Erythronolide-Producing Halophilic Actinomycete Isolated from Salt Field.</title>
        <authorList>
            <person name="Chen D."/>
            <person name="Feng J."/>
            <person name="Huang L."/>
            <person name="Zhang Q."/>
            <person name="Wu J."/>
            <person name="Zhu X."/>
            <person name="Duan Y."/>
            <person name="Xu Z."/>
        </authorList>
    </citation>
    <scope>NUCLEOTIDE SEQUENCE [LARGE SCALE GENOMIC DNA]</scope>
    <source>
        <strain evidence="1 2">YIM90600</strain>
    </source>
</reference>
<dbReference type="RefSeq" id="WP_043578859.1">
    <property type="nucleotide sequence ID" value="NZ_KN214181.1"/>
</dbReference>